<sequence length="62" mass="7269">MDYAPLPLAESDEHTFCHRTLTLYACGFYIHYECFHLCLGLVAEYMQASQIRHLQKPDCDCR</sequence>
<evidence type="ECO:0000313" key="2">
    <source>
        <dbReference type="Proteomes" id="UP000004892"/>
    </source>
</evidence>
<accession>H1DLB3</accession>
<dbReference type="AlphaFoldDB" id="H1DLB3"/>
<keyword evidence="2" id="KW-1185">Reference proteome</keyword>
<dbReference type="EMBL" id="ADMC01000037">
    <property type="protein sequence ID" value="EHP45002.1"/>
    <property type="molecule type" value="Genomic_DNA"/>
</dbReference>
<dbReference type="STRING" id="742817.HMPREF9449_03049"/>
<evidence type="ECO:0000313" key="1">
    <source>
        <dbReference type="EMBL" id="EHP45002.1"/>
    </source>
</evidence>
<comment type="caution">
    <text evidence="1">The sequence shown here is derived from an EMBL/GenBank/DDBJ whole genome shotgun (WGS) entry which is preliminary data.</text>
</comment>
<reference evidence="1 2" key="1">
    <citation type="submission" date="2012-01" db="EMBL/GenBank/DDBJ databases">
        <title>The Genome Sequence of Odoribacter laneus YIT 12061.</title>
        <authorList>
            <consortium name="The Broad Institute Genome Sequencing Platform"/>
            <person name="Earl A."/>
            <person name="Ward D."/>
            <person name="Feldgarden M."/>
            <person name="Gevers D."/>
            <person name="Morotomi M."/>
            <person name="Young S.K."/>
            <person name="Zeng Q."/>
            <person name="Gargeya S."/>
            <person name="Fitzgerald M."/>
            <person name="Haas B."/>
            <person name="Abouelleil A."/>
            <person name="Alvarado L."/>
            <person name="Arachchi H.M."/>
            <person name="Berlin A."/>
            <person name="Chapman S.B."/>
            <person name="Gearin G."/>
            <person name="Goldberg J."/>
            <person name="Griggs A."/>
            <person name="Gujja S."/>
            <person name="Hansen M."/>
            <person name="Heiman D."/>
            <person name="Howarth C."/>
            <person name="Larimer J."/>
            <person name="Lui A."/>
            <person name="MacDonald P.J.P."/>
            <person name="McCowen C."/>
            <person name="Montmayeur A."/>
            <person name="Murphy C."/>
            <person name="Neiman D."/>
            <person name="Pearson M."/>
            <person name="Priest M."/>
            <person name="Roberts A."/>
            <person name="Saif S."/>
            <person name="Shea T."/>
            <person name="Sisk P."/>
            <person name="Stolte C."/>
            <person name="Sykes S."/>
            <person name="Wortman J."/>
            <person name="Nusbaum C."/>
            <person name="Birren B."/>
        </authorList>
    </citation>
    <scope>NUCLEOTIDE SEQUENCE [LARGE SCALE GENOMIC DNA]</scope>
    <source>
        <strain evidence="1 2">YIT 12061</strain>
    </source>
</reference>
<gene>
    <name evidence="1" type="ORF">HMPREF9449_03049</name>
</gene>
<proteinExistence type="predicted"/>
<protein>
    <submittedName>
        <fullName evidence="1">Uncharacterized protein</fullName>
    </submittedName>
</protein>
<dbReference type="HOGENOM" id="CLU_2899727_0_0_10"/>
<name>H1DLB3_9BACT</name>
<organism evidence="1 2">
    <name type="scientific">Odoribacter laneus YIT 12061</name>
    <dbReference type="NCBI Taxonomy" id="742817"/>
    <lineage>
        <taxon>Bacteria</taxon>
        <taxon>Pseudomonadati</taxon>
        <taxon>Bacteroidota</taxon>
        <taxon>Bacteroidia</taxon>
        <taxon>Bacteroidales</taxon>
        <taxon>Odoribacteraceae</taxon>
        <taxon>Odoribacter</taxon>
    </lineage>
</organism>
<dbReference type="Proteomes" id="UP000004892">
    <property type="component" value="Unassembled WGS sequence"/>
</dbReference>